<evidence type="ECO:0000313" key="2">
    <source>
        <dbReference type="Proteomes" id="UP000886998"/>
    </source>
</evidence>
<dbReference type="Proteomes" id="UP000886998">
    <property type="component" value="Unassembled WGS sequence"/>
</dbReference>
<dbReference type="AlphaFoldDB" id="A0A8X6YDS6"/>
<reference evidence="1" key="1">
    <citation type="submission" date="2020-08" db="EMBL/GenBank/DDBJ databases">
        <title>Multicomponent nature underlies the extraordinary mechanical properties of spider dragline silk.</title>
        <authorList>
            <person name="Kono N."/>
            <person name="Nakamura H."/>
            <person name="Mori M."/>
            <person name="Yoshida Y."/>
            <person name="Ohtoshi R."/>
            <person name="Malay A.D."/>
            <person name="Moran D.A.P."/>
            <person name="Tomita M."/>
            <person name="Numata K."/>
            <person name="Arakawa K."/>
        </authorList>
    </citation>
    <scope>NUCLEOTIDE SEQUENCE</scope>
</reference>
<gene>
    <name evidence="1" type="ORF">TNIN_328701</name>
</gene>
<proteinExistence type="predicted"/>
<sequence length="102" mass="11899">MLDIRTTGNAGQSNNRKYWTFEQDEMLDIRTTGNTDIRTTGNTGHSDNRKYWTFKLYRKFCTFEQKEMLNIHIIEKLQDLSTATKSPDIRSAGNVGYSNNRK</sequence>
<evidence type="ECO:0000313" key="1">
    <source>
        <dbReference type="EMBL" id="GFY69579.1"/>
    </source>
</evidence>
<dbReference type="EMBL" id="BMAV01017715">
    <property type="protein sequence ID" value="GFY69579.1"/>
    <property type="molecule type" value="Genomic_DNA"/>
</dbReference>
<accession>A0A8X6YDS6</accession>
<organism evidence="1 2">
    <name type="scientific">Trichonephila inaurata madagascariensis</name>
    <dbReference type="NCBI Taxonomy" id="2747483"/>
    <lineage>
        <taxon>Eukaryota</taxon>
        <taxon>Metazoa</taxon>
        <taxon>Ecdysozoa</taxon>
        <taxon>Arthropoda</taxon>
        <taxon>Chelicerata</taxon>
        <taxon>Arachnida</taxon>
        <taxon>Araneae</taxon>
        <taxon>Araneomorphae</taxon>
        <taxon>Entelegynae</taxon>
        <taxon>Araneoidea</taxon>
        <taxon>Nephilidae</taxon>
        <taxon>Trichonephila</taxon>
        <taxon>Trichonephila inaurata</taxon>
    </lineage>
</organism>
<name>A0A8X6YDS6_9ARAC</name>
<keyword evidence="2" id="KW-1185">Reference proteome</keyword>
<comment type="caution">
    <text evidence="1">The sequence shown here is derived from an EMBL/GenBank/DDBJ whole genome shotgun (WGS) entry which is preliminary data.</text>
</comment>
<protein>
    <submittedName>
        <fullName evidence="1">Uncharacterized protein</fullName>
    </submittedName>
</protein>